<evidence type="ECO:0000313" key="7">
    <source>
        <dbReference type="Proteomes" id="UP001221338"/>
    </source>
</evidence>
<dbReference type="EMBL" id="VXCE01000008">
    <property type="protein sequence ID" value="KAA8477700.1"/>
    <property type="molecule type" value="Genomic_DNA"/>
</dbReference>
<dbReference type="Proteomes" id="UP001221338">
    <property type="component" value="Unassembled WGS sequence"/>
</dbReference>
<feature type="transmembrane region" description="Helical" evidence="1">
    <location>
        <begin position="30"/>
        <end position="51"/>
    </location>
</feature>
<accession>A0A5M9GTN4</accession>
<feature type="transmembrane region" description="Helical" evidence="1">
    <location>
        <begin position="194"/>
        <end position="216"/>
    </location>
</feature>
<organism evidence="2 6">
    <name type="scientific">Bacillus paranthracis</name>
    <dbReference type="NCBI Taxonomy" id="2026186"/>
    <lineage>
        <taxon>Bacteria</taxon>
        <taxon>Bacillati</taxon>
        <taxon>Bacillota</taxon>
        <taxon>Bacilli</taxon>
        <taxon>Bacillales</taxon>
        <taxon>Bacillaceae</taxon>
        <taxon>Bacillus</taxon>
        <taxon>Bacillus cereus group</taxon>
    </lineage>
</organism>
<keyword evidence="1" id="KW-1133">Transmembrane helix</keyword>
<evidence type="ECO:0000256" key="1">
    <source>
        <dbReference type="SAM" id="Phobius"/>
    </source>
</evidence>
<feature type="transmembrane region" description="Helical" evidence="1">
    <location>
        <begin position="154"/>
        <end position="174"/>
    </location>
</feature>
<evidence type="ECO:0000313" key="6">
    <source>
        <dbReference type="Proteomes" id="UP000325411"/>
    </source>
</evidence>
<evidence type="ECO:0000313" key="3">
    <source>
        <dbReference type="EMBL" id="MDG0942557.1"/>
    </source>
</evidence>
<sequence>MIENQLLDFYKNKLTSWNLIYKPISLKYKIFKSIFAIISLIFIGLYLYAVFSTNNNKTILYNPFVHLTIYCLIVLTFFQLFKKTVMIPAQNQAYKKYKIEVKSPYWNESISLIIKSFLTQNNILTGKPETDEKTLDFLIDIFHNRIDQLEKKGWASILSTYGGLALLFIIPAWTALNQWINNPINKIFNDVSQAIGYFLGISSLILIIIFFIWAPIRQGVLEEMFSSQLKDTRHLTQALENIRLAIHTPAYYQKIESKIMQPQIIDSIIQEYMNDSQEQTNISPLPNNMFVADEIEKLAILKDKKIITDAEFIKQKEKLLD</sequence>
<keyword evidence="1" id="KW-0812">Transmembrane</keyword>
<comment type="caution">
    <text evidence="2">The sequence shown here is derived from an EMBL/GenBank/DDBJ whole genome shotgun (WGS) entry which is preliminary data.</text>
</comment>
<reference evidence="2 6" key="2">
    <citation type="submission" date="2019-09" db="EMBL/GenBank/DDBJ databases">
        <authorList>
            <person name="Geng P."/>
            <person name="Wan X."/>
            <person name="Zhou G."/>
            <person name="Yuan Z."/>
            <person name="Hu X."/>
        </authorList>
    </citation>
    <scope>NUCLEOTIDE SEQUENCE [LARGE SCALE GENOMIC DNA]</scope>
    <source>
        <strain evidence="2 6">EFR-4</strain>
    </source>
</reference>
<evidence type="ECO:0000313" key="4">
    <source>
        <dbReference type="EMBL" id="SMD86869.1"/>
    </source>
</evidence>
<keyword evidence="1" id="KW-0472">Membrane</keyword>
<dbReference type="Proteomes" id="UP000325411">
    <property type="component" value="Unassembled WGS sequence"/>
</dbReference>
<reference evidence="3 7" key="3">
    <citation type="submission" date="2023-03" db="EMBL/GenBank/DDBJ databases">
        <title>Genetic diversity of Bacillus cereus sensu lato isolates from Slovenia.</title>
        <authorList>
            <person name="Abdelli M."/>
        </authorList>
    </citation>
    <scope>NUCLEOTIDE SEQUENCE [LARGE SCALE GENOMIC DNA]</scope>
    <source>
        <strain evidence="3 7">SIBC61B</strain>
    </source>
</reference>
<dbReference type="RefSeq" id="WP_000572125.1">
    <property type="nucleotide sequence ID" value="NZ_CMPU01000174.1"/>
</dbReference>
<name>A0A5M9GTN4_9BACI</name>
<feature type="transmembrane region" description="Helical" evidence="1">
    <location>
        <begin position="63"/>
        <end position="81"/>
    </location>
</feature>
<evidence type="ECO:0000313" key="5">
    <source>
        <dbReference type="Proteomes" id="UP000194422"/>
    </source>
</evidence>
<proteinExistence type="predicted"/>
<protein>
    <submittedName>
        <fullName evidence="2">SHOCT domain-containing protein</fullName>
    </submittedName>
</protein>
<reference evidence="4 5" key="1">
    <citation type="submission" date="2017-04" db="EMBL/GenBank/DDBJ databases">
        <authorList>
            <person name="Criscuolo A."/>
        </authorList>
    </citation>
    <scope>NUCLEOTIDE SEQUENCE [LARGE SCALE GENOMIC DNA]</scope>
    <source>
        <strain evidence="4">16-00174</strain>
    </source>
</reference>
<gene>
    <name evidence="4" type="ORF">BACERE00174_01932</name>
    <name evidence="2" type="ORF">FYW06_13410</name>
    <name evidence="3" type="ORF">P6U22_15255</name>
</gene>
<dbReference type="EMBL" id="FWYW01000062">
    <property type="protein sequence ID" value="SMD86869.1"/>
    <property type="molecule type" value="Genomic_DNA"/>
</dbReference>
<evidence type="ECO:0000313" key="2">
    <source>
        <dbReference type="EMBL" id="KAA8477700.1"/>
    </source>
</evidence>
<dbReference type="Proteomes" id="UP000194422">
    <property type="component" value="Unassembled WGS sequence"/>
</dbReference>
<dbReference type="AlphaFoldDB" id="A0A5M9GTN4"/>
<keyword evidence="7" id="KW-1185">Reference proteome</keyword>
<dbReference type="EMBL" id="JARPRV010000007">
    <property type="protein sequence ID" value="MDG0942557.1"/>
    <property type="molecule type" value="Genomic_DNA"/>
</dbReference>